<evidence type="ECO:0000313" key="1">
    <source>
        <dbReference type="EMBL" id="SUE33045.1"/>
    </source>
</evidence>
<dbReference type="STRING" id="880526.GCA_000427365_01202"/>
<dbReference type="AlphaFoldDB" id="A0A379MNC0"/>
<gene>
    <name evidence="1" type="ORF">NCTC11190_00240</name>
</gene>
<protein>
    <recommendedName>
        <fullName evidence="3">6-bladed beta-propeller</fullName>
    </recommendedName>
</protein>
<evidence type="ECO:0008006" key="3">
    <source>
        <dbReference type="Google" id="ProtNLM"/>
    </source>
</evidence>
<organism evidence="1 2">
    <name type="scientific">Rikenella microfusus</name>
    <dbReference type="NCBI Taxonomy" id="28139"/>
    <lineage>
        <taxon>Bacteria</taxon>
        <taxon>Pseudomonadati</taxon>
        <taxon>Bacteroidota</taxon>
        <taxon>Bacteroidia</taxon>
        <taxon>Bacteroidales</taxon>
        <taxon>Rikenellaceae</taxon>
        <taxon>Rikenella</taxon>
    </lineage>
</organism>
<dbReference type="Pfam" id="PF17170">
    <property type="entry name" value="DUF5128"/>
    <property type="match status" value="1"/>
</dbReference>
<dbReference type="Proteomes" id="UP000255233">
    <property type="component" value="Unassembled WGS sequence"/>
</dbReference>
<keyword evidence="2" id="KW-1185">Reference proteome</keyword>
<name>A0A379MNC0_9BACT</name>
<sequence>MTQTKATVSELFPETCVVSLQTSDSSLVGVMVKDLKRSGDRFFLLNQMSSRANLLCFDTAGNFVHAIDRIGHGPQEYTYLGDFIAASDSNAWVLTTEQGKYMIFDTAGNYLSTVRQQPPYYYNRQFIRTDDSTCIVFHDGTFPENSDLLEVDARTFAIRRSASASDPLASEGARPLSLWGGKVLYYHMNDTIYDATDIRNRQPLYYLDFGDGQREAEKEARRILSESGDREQMLTQLGEAFLKGEYMLVARLFENARWIAVSGMRQNPDTGARTDFRSSSFFIFYDKESGRSYHSDYITWDILNTGPLDNIALVGCDELGTLYAVWYGTPSEKDKRLIARSDKLPQEVKNRLLQLEEGDNPVLFMLR</sequence>
<proteinExistence type="predicted"/>
<evidence type="ECO:0000313" key="2">
    <source>
        <dbReference type="Proteomes" id="UP000255233"/>
    </source>
</evidence>
<accession>A0A379MNC0</accession>
<dbReference type="EMBL" id="UGVL01000001">
    <property type="protein sequence ID" value="SUE33045.1"/>
    <property type="molecule type" value="Genomic_DNA"/>
</dbReference>
<reference evidence="1 2" key="1">
    <citation type="submission" date="2018-06" db="EMBL/GenBank/DDBJ databases">
        <authorList>
            <consortium name="Pathogen Informatics"/>
            <person name="Doyle S."/>
        </authorList>
    </citation>
    <scope>NUCLEOTIDE SEQUENCE [LARGE SCALE GENOMIC DNA]</scope>
    <source>
        <strain evidence="1 2">NCTC11190</strain>
    </source>
</reference>